<evidence type="ECO:0000259" key="14">
    <source>
        <dbReference type="Pfam" id="PF07715"/>
    </source>
</evidence>
<dbReference type="SUPFAM" id="SSF56935">
    <property type="entry name" value="Porins"/>
    <property type="match status" value="1"/>
</dbReference>
<dbReference type="Gene3D" id="2.40.170.20">
    <property type="entry name" value="TonB-dependent receptor, beta-barrel domain"/>
    <property type="match status" value="1"/>
</dbReference>
<dbReference type="RefSeq" id="WP_283382756.1">
    <property type="nucleotide sequence ID" value="NZ_JASHIE010000013.1"/>
</dbReference>
<dbReference type="InterPro" id="IPR000531">
    <property type="entry name" value="Beta-barrel_TonB"/>
</dbReference>
<evidence type="ECO:0000313" key="15">
    <source>
        <dbReference type="EMBL" id="MDI9876446.1"/>
    </source>
</evidence>
<keyword evidence="7 10" id="KW-0472">Membrane</keyword>
<feature type="domain" description="TonB-dependent receptor plug" evidence="14">
    <location>
        <begin position="117"/>
        <end position="223"/>
    </location>
</feature>
<dbReference type="Pfam" id="PF07715">
    <property type="entry name" value="Plug"/>
    <property type="match status" value="1"/>
</dbReference>
<dbReference type="Pfam" id="PF00593">
    <property type="entry name" value="TonB_dep_Rec_b-barrel"/>
    <property type="match status" value="1"/>
</dbReference>
<dbReference type="Proteomes" id="UP001225761">
    <property type="component" value="Unassembled WGS sequence"/>
</dbReference>
<feature type="signal peptide" evidence="12">
    <location>
        <begin position="1"/>
        <end position="22"/>
    </location>
</feature>
<evidence type="ECO:0000256" key="6">
    <source>
        <dbReference type="ARBA" id="ARBA00023077"/>
    </source>
</evidence>
<accession>A0ABT6Z784</accession>
<dbReference type="Gene3D" id="2.60.40.1120">
    <property type="entry name" value="Carboxypeptidase-like, regulatory domain"/>
    <property type="match status" value="1"/>
</dbReference>
<evidence type="ECO:0000256" key="2">
    <source>
        <dbReference type="ARBA" id="ARBA00022448"/>
    </source>
</evidence>
<dbReference type="InterPro" id="IPR036942">
    <property type="entry name" value="Beta-barrel_TonB_sf"/>
</dbReference>
<dbReference type="PANTHER" id="PTHR30069:SF29">
    <property type="entry name" value="HEMOGLOBIN AND HEMOGLOBIN-HAPTOGLOBIN-BINDING PROTEIN 1-RELATED"/>
    <property type="match status" value="1"/>
</dbReference>
<organism evidence="15 16">
    <name type="scientific">Flectobacillus rivi</name>
    <dbReference type="NCBI Taxonomy" id="2984209"/>
    <lineage>
        <taxon>Bacteria</taxon>
        <taxon>Pseudomonadati</taxon>
        <taxon>Bacteroidota</taxon>
        <taxon>Cytophagia</taxon>
        <taxon>Cytophagales</taxon>
        <taxon>Flectobacillaceae</taxon>
        <taxon>Flectobacillus</taxon>
    </lineage>
</organism>
<feature type="chain" id="PRO_5046823173" evidence="12">
    <location>
        <begin position="23"/>
        <end position="921"/>
    </location>
</feature>
<evidence type="ECO:0000256" key="10">
    <source>
        <dbReference type="PROSITE-ProRule" id="PRU01360"/>
    </source>
</evidence>
<dbReference type="InterPro" id="IPR012910">
    <property type="entry name" value="Plug_dom"/>
</dbReference>
<sequence>MKKHILSIFIFISIITQTIAQVATVTGKITDAQTQKPIQGVSIRVKGKLAGTQTNTNGSFSISLKTPASIVVTMIGYEAKTVDVTNNQAIDISLSSANSELDPVVVTASRVEERILRSPVSIEKMDIRQVQQTPSANYYDGLQNIKSLDMVTSSLTYKQINTRGFNSTGNGRFLQLVDGIDNQPAGLGFAMGNLFGPHDLDVESAELIAGAASALYGPIAFNGLLNTRTKNPFDFQGLSIQTKFGLNHVGDGTGLGAKPMSDLALRYAKVFNNKFAFKINASYLRGTDWYANDYTDIDPNTPAASRGANNPGRNALNIYGDEVAQTLPNIGRVSRTGYEEKDLATYGVYSLKLNGALHYRINDNLEAIYQMNFNQGTAQYTGSNRFVINDFQFIQHRIELKGSQFYIRAYSNQEISNNSYNTRSLGQQINRTWVRDLSGNIVTPDKADATWFQRYAAAFNGTISGVTAQNQTQARAFADQGRLLPGTTAFDEARSRLIQTTGLSGAGIKSNCSLKHIEGLYDFSSMVKVFNLQVGGNYRKYYLDTEGTLFDDKGKNLTNDEFGLFTQASKSLFQDKLKVTLSGRYDKNQNFDGQFTPRASAVFSPTERHNFRASYQTGFRNPTISDQYIKLDVGPILILGGAPINSQGMNVYENSYTAASVGAFGSGFGADMQKGVPFPTALANNKDKLVKSNVPYIKPERVQSIEVGYKGLLTSKLLFDINYYYSQYKDFIINSVVIRPNSPVTLPDGSVNPAAAADILNGNIKAFQLYTNAADKVSIQGVTAGLTWALPKNYQLHGNATWIDFNIMDANPNNIPAFNTPTWKSNVTFSNPKLTDKLGFSVAWHWQTAFDWYGTFTELRPGRIGAYNLLDAQVSYTVPSLKTKIKLGAANLTNQYVVQAYGSPAVGGMYYISLNFDEFLR</sequence>
<dbReference type="Gene3D" id="2.170.130.10">
    <property type="entry name" value="TonB-dependent receptor, plug domain"/>
    <property type="match status" value="1"/>
</dbReference>
<proteinExistence type="inferred from homology"/>
<keyword evidence="6 11" id="KW-0798">TonB box</keyword>
<keyword evidence="2 10" id="KW-0813">Transport</keyword>
<name>A0ABT6Z784_9BACT</name>
<reference evidence="15 16" key="1">
    <citation type="submission" date="2023-05" db="EMBL/GenBank/DDBJ databases">
        <title>Novel species of genus Flectobacillus isolated from stream in China.</title>
        <authorList>
            <person name="Lu H."/>
        </authorList>
    </citation>
    <scope>NUCLEOTIDE SEQUENCE [LARGE SCALE GENOMIC DNA]</scope>
    <source>
        <strain evidence="15 16">LFS242W</strain>
    </source>
</reference>
<evidence type="ECO:0000256" key="5">
    <source>
        <dbReference type="ARBA" id="ARBA00022729"/>
    </source>
</evidence>
<keyword evidence="8 15" id="KW-0675">Receptor</keyword>
<evidence type="ECO:0000256" key="12">
    <source>
        <dbReference type="SAM" id="SignalP"/>
    </source>
</evidence>
<dbReference type="PANTHER" id="PTHR30069">
    <property type="entry name" value="TONB-DEPENDENT OUTER MEMBRANE RECEPTOR"/>
    <property type="match status" value="1"/>
</dbReference>
<dbReference type="Pfam" id="PF13715">
    <property type="entry name" value="CarbopepD_reg_2"/>
    <property type="match status" value="1"/>
</dbReference>
<dbReference type="InterPro" id="IPR037066">
    <property type="entry name" value="Plug_dom_sf"/>
</dbReference>
<evidence type="ECO:0000256" key="1">
    <source>
        <dbReference type="ARBA" id="ARBA00004571"/>
    </source>
</evidence>
<keyword evidence="5 12" id="KW-0732">Signal</keyword>
<evidence type="ECO:0000256" key="11">
    <source>
        <dbReference type="RuleBase" id="RU003357"/>
    </source>
</evidence>
<evidence type="ECO:0000256" key="9">
    <source>
        <dbReference type="ARBA" id="ARBA00023237"/>
    </source>
</evidence>
<dbReference type="SUPFAM" id="SSF49464">
    <property type="entry name" value="Carboxypeptidase regulatory domain-like"/>
    <property type="match status" value="1"/>
</dbReference>
<evidence type="ECO:0000256" key="7">
    <source>
        <dbReference type="ARBA" id="ARBA00023136"/>
    </source>
</evidence>
<dbReference type="InterPro" id="IPR008969">
    <property type="entry name" value="CarboxyPept-like_regulatory"/>
</dbReference>
<feature type="domain" description="TonB-dependent receptor-like beta-barrel" evidence="13">
    <location>
        <begin position="380"/>
        <end position="892"/>
    </location>
</feature>
<dbReference type="PROSITE" id="PS52016">
    <property type="entry name" value="TONB_DEPENDENT_REC_3"/>
    <property type="match status" value="1"/>
</dbReference>
<comment type="subcellular location">
    <subcellularLocation>
        <location evidence="1 10">Cell outer membrane</location>
        <topology evidence="1 10">Multi-pass membrane protein</topology>
    </subcellularLocation>
</comment>
<evidence type="ECO:0000313" key="16">
    <source>
        <dbReference type="Proteomes" id="UP001225761"/>
    </source>
</evidence>
<comment type="caution">
    <text evidence="15">The sequence shown here is derived from an EMBL/GenBank/DDBJ whole genome shotgun (WGS) entry which is preliminary data.</text>
</comment>
<keyword evidence="3 10" id="KW-1134">Transmembrane beta strand</keyword>
<keyword evidence="16" id="KW-1185">Reference proteome</keyword>
<dbReference type="EMBL" id="JASHIE010000013">
    <property type="protein sequence ID" value="MDI9876446.1"/>
    <property type="molecule type" value="Genomic_DNA"/>
</dbReference>
<keyword evidence="4 10" id="KW-0812">Transmembrane</keyword>
<comment type="similarity">
    <text evidence="10 11">Belongs to the TonB-dependent receptor family.</text>
</comment>
<evidence type="ECO:0000259" key="13">
    <source>
        <dbReference type="Pfam" id="PF00593"/>
    </source>
</evidence>
<dbReference type="InterPro" id="IPR039426">
    <property type="entry name" value="TonB-dep_rcpt-like"/>
</dbReference>
<evidence type="ECO:0000256" key="8">
    <source>
        <dbReference type="ARBA" id="ARBA00023170"/>
    </source>
</evidence>
<protein>
    <submittedName>
        <fullName evidence="15">TonB-dependent receptor</fullName>
    </submittedName>
</protein>
<evidence type="ECO:0000256" key="4">
    <source>
        <dbReference type="ARBA" id="ARBA00022692"/>
    </source>
</evidence>
<evidence type="ECO:0000256" key="3">
    <source>
        <dbReference type="ARBA" id="ARBA00022452"/>
    </source>
</evidence>
<gene>
    <name evidence="15" type="ORF">QM481_18040</name>
</gene>
<keyword evidence="9 10" id="KW-0998">Cell outer membrane</keyword>